<dbReference type="InterPro" id="IPR000587">
    <property type="entry name" value="Creatinase_N"/>
</dbReference>
<protein>
    <submittedName>
        <fullName evidence="3">Peptidase M24</fullName>
    </submittedName>
</protein>
<comment type="caution">
    <text evidence="3">The sequence shown here is derived from an EMBL/GenBank/DDBJ whole genome shotgun (WGS) entry which is preliminary data.</text>
</comment>
<keyword evidence="4" id="KW-1185">Reference proteome</keyword>
<organism evidence="3 4">
    <name type="scientific">Pullulanibacillus pueri</name>
    <dbReference type="NCBI Taxonomy" id="1437324"/>
    <lineage>
        <taxon>Bacteria</taxon>
        <taxon>Bacillati</taxon>
        <taxon>Bacillota</taxon>
        <taxon>Bacilli</taxon>
        <taxon>Bacillales</taxon>
        <taxon>Sporolactobacillaceae</taxon>
        <taxon>Pullulanibacillus</taxon>
    </lineage>
</organism>
<dbReference type="PANTHER" id="PTHR46112">
    <property type="entry name" value="AMINOPEPTIDASE"/>
    <property type="match status" value="1"/>
</dbReference>
<dbReference type="InterPro" id="IPR050659">
    <property type="entry name" value="Peptidase_M24B"/>
</dbReference>
<dbReference type="SUPFAM" id="SSF53092">
    <property type="entry name" value="Creatinase/prolidase N-terminal domain"/>
    <property type="match status" value="1"/>
</dbReference>
<sequence>MHKDIPEKCKRIREWLKRKGYDGLLITSQASFSWLTGGRGFIGLASERACGSILVTTDRLVLFVNNIEANRLQNEELEEDYFEVIKTSWFSADEEKAKLEAYTSQYQHIVHEEDHLQDVIKLRSVLTMEERESYHHLGQDAAEVLEEVCHTLSRGDTEYQVAGQLAKACYERGIEPILTLIAADERAFYYRHPLPTSKMIDHYVLLALGARRKGLVASLSRLVHFGSIPEALARKHRAVAAVDGLFIEHTRPGVSVSDIFNKGARSYEAFGFKEEWQNHHQGGMTGYLSREYRATPDSTECVELYQAFAWNPSIAGVKSEDTLIVGETNNLIVTRTEAFPEIEISVGEKSLVRPAILERKHQYAGKNFVEL</sequence>
<dbReference type="Gene3D" id="3.90.230.10">
    <property type="entry name" value="Creatinase/methionine aminopeptidase superfamily"/>
    <property type="match status" value="1"/>
</dbReference>
<dbReference type="Gene3D" id="3.40.350.10">
    <property type="entry name" value="Creatinase/prolidase N-terminal domain"/>
    <property type="match status" value="1"/>
</dbReference>
<dbReference type="Pfam" id="PF01321">
    <property type="entry name" value="Creatinase_N"/>
    <property type="match status" value="1"/>
</dbReference>
<dbReference type="SUPFAM" id="SSF55920">
    <property type="entry name" value="Creatinase/aminopeptidase"/>
    <property type="match status" value="1"/>
</dbReference>
<reference evidence="3" key="2">
    <citation type="submission" date="2020-09" db="EMBL/GenBank/DDBJ databases">
        <authorList>
            <person name="Sun Q."/>
            <person name="Zhou Y."/>
        </authorList>
    </citation>
    <scope>NUCLEOTIDE SEQUENCE</scope>
    <source>
        <strain evidence="3">CGMCC 1.12777</strain>
    </source>
</reference>
<dbReference type="RefSeq" id="WP_188498452.1">
    <property type="nucleotide sequence ID" value="NZ_BMFV01000029.1"/>
</dbReference>
<feature type="domain" description="Creatinase N-terminal" evidence="2">
    <location>
        <begin position="9"/>
        <end position="96"/>
    </location>
</feature>
<dbReference type="Pfam" id="PF00557">
    <property type="entry name" value="Peptidase_M24"/>
    <property type="match status" value="1"/>
</dbReference>
<reference evidence="3" key="1">
    <citation type="journal article" date="2014" name="Int. J. Syst. Evol. Microbiol.">
        <title>Complete genome sequence of Corynebacterium casei LMG S-19264T (=DSM 44701T), isolated from a smear-ripened cheese.</title>
        <authorList>
            <consortium name="US DOE Joint Genome Institute (JGI-PGF)"/>
            <person name="Walter F."/>
            <person name="Albersmeier A."/>
            <person name="Kalinowski J."/>
            <person name="Ruckert C."/>
        </authorList>
    </citation>
    <scope>NUCLEOTIDE SEQUENCE</scope>
    <source>
        <strain evidence="3">CGMCC 1.12777</strain>
    </source>
</reference>
<dbReference type="InterPro" id="IPR000994">
    <property type="entry name" value="Pept_M24"/>
</dbReference>
<proteinExistence type="predicted"/>
<dbReference type="CDD" id="cd01066">
    <property type="entry name" value="APP_MetAP"/>
    <property type="match status" value="1"/>
</dbReference>
<dbReference type="EMBL" id="BMFV01000029">
    <property type="protein sequence ID" value="GGH85985.1"/>
    <property type="molecule type" value="Genomic_DNA"/>
</dbReference>
<evidence type="ECO:0000259" key="2">
    <source>
        <dbReference type="Pfam" id="PF01321"/>
    </source>
</evidence>
<dbReference type="Proteomes" id="UP000656813">
    <property type="component" value="Unassembled WGS sequence"/>
</dbReference>
<gene>
    <name evidence="3" type="ORF">GCM10007096_32640</name>
</gene>
<feature type="domain" description="Peptidase M24" evidence="1">
    <location>
        <begin position="140"/>
        <end position="326"/>
    </location>
</feature>
<evidence type="ECO:0000313" key="4">
    <source>
        <dbReference type="Proteomes" id="UP000656813"/>
    </source>
</evidence>
<name>A0A8J2ZXZ2_9BACL</name>
<accession>A0A8J2ZXZ2</accession>
<evidence type="ECO:0000313" key="3">
    <source>
        <dbReference type="EMBL" id="GGH85985.1"/>
    </source>
</evidence>
<dbReference type="InterPro" id="IPR029149">
    <property type="entry name" value="Creatin/AminoP/Spt16_N"/>
</dbReference>
<dbReference type="InterPro" id="IPR036005">
    <property type="entry name" value="Creatinase/aminopeptidase-like"/>
</dbReference>
<dbReference type="PANTHER" id="PTHR46112:SF2">
    <property type="entry name" value="XAA-PRO AMINOPEPTIDASE P-RELATED"/>
    <property type="match status" value="1"/>
</dbReference>
<dbReference type="AlphaFoldDB" id="A0A8J2ZXZ2"/>
<evidence type="ECO:0000259" key="1">
    <source>
        <dbReference type="Pfam" id="PF00557"/>
    </source>
</evidence>